<keyword evidence="5" id="KW-0472">Membrane</keyword>
<proteinExistence type="inferred from homology"/>
<keyword evidence="7" id="KW-0449">Lipoprotein</keyword>
<keyword evidence="12" id="KW-1185">Reference proteome</keyword>
<comment type="caution">
    <text evidence="11">The sequence shown here is derived from an EMBL/GenBank/DDBJ whole genome shotgun (WGS) entry which is preliminary data.</text>
</comment>
<evidence type="ECO:0000256" key="7">
    <source>
        <dbReference type="ARBA" id="ARBA00023288"/>
    </source>
</evidence>
<dbReference type="PROSITE" id="PS51257">
    <property type="entry name" value="PROKAR_LIPOPROTEIN"/>
    <property type="match status" value="1"/>
</dbReference>
<evidence type="ECO:0000256" key="2">
    <source>
        <dbReference type="ARBA" id="ARBA00007886"/>
    </source>
</evidence>
<dbReference type="NCBIfam" id="TIGR02887">
    <property type="entry name" value="spore_ger_x_C"/>
    <property type="match status" value="1"/>
</dbReference>
<dbReference type="InterPro" id="IPR057336">
    <property type="entry name" value="GerAC_N"/>
</dbReference>
<reference evidence="11 12" key="1">
    <citation type="submission" date="2024-09" db="EMBL/GenBank/DDBJ databases">
        <authorList>
            <person name="Sun Q."/>
            <person name="Mori K."/>
        </authorList>
    </citation>
    <scope>NUCLEOTIDE SEQUENCE [LARGE SCALE GENOMIC DNA]</scope>
    <source>
        <strain evidence="11 12">CCM 4839</strain>
    </source>
</reference>
<evidence type="ECO:0000256" key="1">
    <source>
        <dbReference type="ARBA" id="ARBA00004635"/>
    </source>
</evidence>
<evidence type="ECO:0000259" key="10">
    <source>
        <dbReference type="Pfam" id="PF25198"/>
    </source>
</evidence>
<sequence>MKSRYWKMALYVFLLCPLLTGCWNMRELDHMFYAHAVGIDYKDGQYQLDVQILDFSTLGMQEGGGGKSEPETGAWVGKGHGNSIQSALHNLYATSQRRIYWGHLNTVIISESVLKLGIHEVIDILTRYSEFRYTLWVFGTRASVEEVLLASPILESSPVYSQLGDPNDVYNQSSFIQPIRLNRLIVEMREPGKTPLLPLITLSKGYWLDKKQKYSALEIEGIGMIKDGKWNGWLSKEKVTGSRWLERSTARTPLVIDSEKKHPVASVVFEHPKPRINPEIRKGKVYFNIKVTVKGSIGEMGREASESFITSRSEKLIEEEIRRTFMEGLKQKTDILNLLDSLYRKNLQEWRNITRSREFPLDAESLKSIDVKVRITNSGRTVEPFPDNANQHGDGMEIEIE</sequence>
<accession>A0ABV6JFC4</accession>
<dbReference type="PANTHER" id="PTHR35789">
    <property type="entry name" value="SPORE GERMINATION PROTEIN B3"/>
    <property type="match status" value="1"/>
</dbReference>
<organism evidence="11 12">
    <name type="scientific">Paenibacillus mendelii</name>
    <dbReference type="NCBI Taxonomy" id="206163"/>
    <lineage>
        <taxon>Bacteria</taxon>
        <taxon>Bacillati</taxon>
        <taxon>Bacillota</taxon>
        <taxon>Bacilli</taxon>
        <taxon>Bacillales</taxon>
        <taxon>Paenibacillaceae</taxon>
        <taxon>Paenibacillus</taxon>
    </lineage>
</organism>
<keyword evidence="6" id="KW-0564">Palmitate</keyword>
<feature type="domain" description="Spore germination protein N-terminal" evidence="10">
    <location>
        <begin position="25"/>
        <end position="202"/>
    </location>
</feature>
<evidence type="ECO:0000256" key="6">
    <source>
        <dbReference type="ARBA" id="ARBA00023139"/>
    </source>
</evidence>
<dbReference type="Proteomes" id="UP001589818">
    <property type="component" value="Unassembled WGS sequence"/>
</dbReference>
<dbReference type="InterPro" id="IPR008844">
    <property type="entry name" value="Spore_GerAC-like"/>
</dbReference>
<gene>
    <name evidence="11" type="ORF">ACFFJ8_24025</name>
</gene>
<dbReference type="InterPro" id="IPR038501">
    <property type="entry name" value="Spore_GerAC_C_sf"/>
</dbReference>
<feature type="region of interest" description="Disordered" evidence="8">
    <location>
        <begin position="382"/>
        <end position="401"/>
    </location>
</feature>
<name>A0ABV6JFC4_9BACL</name>
<dbReference type="Pfam" id="PF25198">
    <property type="entry name" value="Spore_GerAC_N"/>
    <property type="match status" value="1"/>
</dbReference>
<dbReference type="Pfam" id="PF05504">
    <property type="entry name" value="Spore_GerAC"/>
    <property type="match status" value="1"/>
</dbReference>
<evidence type="ECO:0000259" key="9">
    <source>
        <dbReference type="Pfam" id="PF05504"/>
    </source>
</evidence>
<dbReference type="InterPro" id="IPR046953">
    <property type="entry name" value="Spore_GerAC-like_C"/>
</dbReference>
<evidence type="ECO:0000256" key="5">
    <source>
        <dbReference type="ARBA" id="ARBA00023136"/>
    </source>
</evidence>
<keyword evidence="4" id="KW-0732">Signal</keyword>
<dbReference type="RefSeq" id="WP_204815553.1">
    <property type="nucleotide sequence ID" value="NZ_JANHOF010000001.1"/>
</dbReference>
<protein>
    <submittedName>
        <fullName evidence="11">Ger(X)C family spore germination protein</fullName>
    </submittedName>
</protein>
<comment type="similarity">
    <text evidence="2">Belongs to the GerABKC lipoprotein family.</text>
</comment>
<dbReference type="EMBL" id="JBHLVF010000041">
    <property type="protein sequence ID" value="MFC0394412.1"/>
    <property type="molecule type" value="Genomic_DNA"/>
</dbReference>
<dbReference type="PANTHER" id="PTHR35789:SF1">
    <property type="entry name" value="SPORE GERMINATION PROTEIN B3"/>
    <property type="match status" value="1"/>
</dbReference>
<evidence type="ECO:0000313" key="12">
    <source>
        <dbReference type="Proteomes" id="UP001589818"/>
    </source>
</evidence>
<dbReference type="Gene3D" id="3.30.300.210">
    <property type="entry name" value="Nutrient germinant receptor protein C, domain 3"/>
    <property type="match status" value="1"/>
</dbReference>
<keyword evidence="3" id="KW-0309">Germination</keyword>
<evidence type="ECO:0000256" key="4">
    <source>
        <dbReference type="ARBA" id="ARBA00022729"/>
    </source>
</evidence>
<evidence type="ECO:0000313" key="11">
    <source>
        <dbReference type="EMBL" id="MFC0394412.1"/>
    </source>
</evidence>
<feature type="domain" description="Spore germination GerAC-like C-terminal" evidence="9">
    <location>
        <begin position="220"/>
        <end position="379"/>
    </location>
</feature>
<evidence type="ECO:0000256" key="3">
    <source>
        <dbReference type="ARBA" id="ARBA00022544"/>
    </source>
</evidence>
<evidence type="ECO:0000256" key="8">
    <source>
        <dbReference type="SAM" id="MobiDB-lite"/>
    </source>
</evidence>
<comment type="subcellular location">
    <subcellularLocation>
        <location evidence="1">Membrane</location>
        <topology evidence="1">Lipid-anchor</topology>
    </subcellularLocation>
</comment>